<dbReference type="EMBL" id="GBRH01171040">
    <property type="protein sequence ID" value="JAE26856.1"/>
    <property type="molecule type" value="Transcribed_RNA"/>
</dbReference>
<dbReference type="AlphaFoldDB" id="A0A0A9GWB7"/>
<proteinExistence type="predicted"/>
<reference evidence="2" key="2">
    <citation type="journal article" date="2015" name="Data Brief">
        <title>Shoot transcriptome of the giant reed, Arundo donax.</title>
        <authorList>
            <person name="Barrero R.A."/>
            <person name="Guerrero F.D."/>
            <person name="Moolhuijzen P."/>
            <person name="Goolsby J.A."/>
            <person name="Tidwell J."/>
            <person name="Bellgard S.E."/>
            <person name="Bellgard M.I."/>
        </authorList>
    </citation>
    <scope>NUCLEOTIDE SEQUENCE</scope>
    <source>
        <tissue evidence="2">Shoot tissue taken approximately 20 cm above the soil surface</tissue>
    </source>
</reference>
<organism evidence="2">
    <name type="scientific">Arundo donax</name>
    <name type="common">Giant reed</name>
    <name type="synonym">Donax arundinaceus</name>
    <dbReference type="NCBI Taxonomy" id="35708"/>
    <lineage>
        <taxon>Eukaryota</taxon>
        <taxon>Viridiplantae</taxon>
        <taxon>Streptophyta</taxon>
        <taxon>Embryophyta</taxon>
        <taxon>Tracheophyta</taxon>
        <taxon>Spermatophyta</taxon>
        <taxon>Magnoliopsida</taxon>
        <taxon>Liliopsida</taxon>
        <taxon>Poales</taxon>
        <taxon>Poaceae</taxon>
        <taxon>PACMAD clade</taxon>
        <taxon>Arundinoideae</taxon>
        <taxon>Arundineae</taxon>
        <taxon>Arundo</taxon>
    </lineage>
</organism>
<evidence type="ECO:0000313" key="2">
    <source>
        <dbReference type="EMBL" id="JAE26856.1"/>
    </source>
</evidence>
<reference evidence="2" key="1">
    <citation type="submission" date="2014-09" db="EMBL/GenBank/DDBJ databases">
        <authorList>
            <person name="Magalhaes I.L.F."/>
            <person name="Oliveira U."/>
            <person name="Santos F.R."/>
            <person name="Vidigal T.H.D.A."/>
            <person name="Brescovit A.D."/>
            <person name="Santos A.J."/>
        </authorList>
    </citation>
    <scope>NUCLEOTIDE SEQUENCE</scope>
    <source>
        <tissue evidence="2">Shoot tissue taken approximately 20 cm above the soil surface</tissue>
    </source>
</reference>
<feature type="transmembrane region" description="Helical" evidence="1">
    <location>
        <begin position="7"/>
        <end position="26"/>
    </location>
</feature>
<name>A0A0A9GWB7_ARUDO</name>
<evidence type="ECO:0000256" key="1">
    <source>
        <dbReference type="SAM" id="Phobius"/>
    </source>
</evidence>
<keyword evidence="1" id="KW-1133">Transmembrane helix</keyword>
<keyword evidence="1" id="KW-0472">Membrane</keyword>
<protein>
    <submittedName>
        <fullName evidence="2">Uncharacterized protein</fullName>
    </submittedName>
</protein>
<accession>A0A0A9GWB7</accession>
<sequence length="58" mass="6868">MHIMNDAISTVSFVSLFIHTSIIFWTSKLTQINAWDKHHLSDTLMHFVTFLFDTRQRS</sequence>
<keyword evidence="1" id="KW-0812">Transmembrane</keyword>